<accession>A0A2I1HK55</accession>
<name>A0A2I1HK55_9GLOM</name>
<proteinExistence type="predicted"/>
<gene>
    <name evidence="1" type="ORF">RhiirA4_481849</name>
</gene>
<reference evidence="1 2" key="1">
    <citation type="submission" date="2015-10" db="EMBL/GenBank/DDBJ databases">
        <title>Genome analyses suggest a sexual origin of heterokaryosis in a supposedly ancient asexual fungus.</title>
        <authorList>
            <person name="Ropars J."/>
            <person name="Sedzielewska K."/>
            <person name="Noel J."/>
            <person name="Charron P."/>
            <person name="Farinelli L."/>
            <person name="Marton T."/>
            <person name="Kruger M."/>
            <person name="Pelin A."/>
            <person name="Brachmann A."/>
            <person name="Corradi N."/>
        </authorList>
    </citation>
    <scope>NUCLEOTIDE SEQUENCE [LARGE SCALE GENOMIC DNA]</scope>
    <source>
        <strain evidence="1 2">A4</strain>
    </source>
</reference>
<dbReference type="EMBL" id="LLXI01003450">
    <property type="protein sequence ID" value="PKY59259.1"/>
    <property type="molecule type" value="Genomic_DNA"/>
</dbReference>
<dbReference type="AlphaFoldDB" id="A0A2I1HK55"/>
<protein>
    <submittedName>
        <fullName evidence="1">Uncharacterized protein</fullName>
    </submittedName>
</protein>
<dbReference type="Proteomes" id="UP000234323">
    <property type="component" value="Unassembled WGS sequence"/>
</dbReference>
<evidence type="ECO:0000313" key="1">
    <source>
        <dbReference type="EMBL" id="PKY59259.1"/>
    </source>
</evidence>
<comment type="caution">
    <text evidence="1">The sequence shown here is derived from an EMBL/GenBank/DDBJ whole genome shotgun (WGS) entry which is preliminary data.</text>
</comment>
<organism evidence="1 2">
    <name type="scientific">Rhizophagus irregularis</name>
    <dbReference type="NCBI Taxonomy" id="588596"/>
    <lineage>
        <taxon>Eukaryota</taxon>
        <taxon>Fungi</taxon>
        <taxon>Fungi incertae sedis</taxon>
        <taxon>Mucoromycota</taxon>
        <taxon>Glomeromycotina</taxon>
        <taxon>Glomeromycetes</taxon>
        <taxon>Glomerales</taxon>
        <taxon>Glomeraceae</taxon>
        <taxon>Rhizophagus</taxon>
    </lineage>
</organism>
<evidence type="ECO:0000313" key="2">
    <source>
        <dbReference type="Proteomes" id="UP000234323"/>
    </source>
</evidence>
<sequence length="102" mass="11444">MSPIMLLTATCTTSDVEDMRQNLNILPDNFTIIRGLLLAQQEIKIQIEAKSSRQNLYSRIQNNLVGLTGRCIIYCSGPNSCQEIFNNLHGNLTEFIWTVGPS</sequence>
<keyword evidence="2" id="KW-1185">Reference proteome</keyword>